<dbReference type="Proteomes" id="UP000319908">
    <property type="component" value="Unassembled WGS sequence"/>
</dbReference>
<comment type="caution">
    <text evidence="1">The sequence shown here is derived from an EMBL/GenBank/DDBJ whole genome shotgun (WGS) entry which is preliminary data.</text>
</comment>
<gene>
    <name evidence="1" type="ORF">Poly21_52930</name>
</gene>
<evidence type="ECO:0000313" key="2">
    <source>
        <dbReference type="Proteomes" id="UP000319908"/>
    </source>
</evidence>
<accession>A0A5C6BHR3</accession>
<proteinExistence type="predicted"/>
<reference evidence="1 2" key="1">
    <citation type="journal article" date="2020" name="Antonie Van Leeuwenhoek">
        <title>Rhodopirellula heiligendammensis sp. nov., Rhodopirellula pilleata sp. nov., and Rhodopirellula solitaria sp. nov. isolated from natural or artificial marine surfaces in Northern Germany and California, USA, and emended description of the genus Rhodopirellula.</title>
        <authorList>
            <person name="Kallscheuer N."/>
            <person name="Wiegand S."/>
            <person name="Jogler M."/>
            <person name="Boedeker C."/>
            <person name="Peeters S.H."/>
            <person name="Rast P."/>
            <person name="Heuer A."/>
            <person name="Jetten M.S.M."/>
            <person name="Rohde M."/>
            <person name="Jogler C."/>
        </authorList>
    </citation>
    <scope>NUCLEOTIDE SEQUENCE [LARGE SCALE GENOMIC DNA]</scope>
    <source>
        <strain evidence="1 2">Poly21</strain>
    </source>
</reference>
<organism evidence="1 2">
    <name type="scientific">Allorhodopirellula heiligendammensis</name>
    <dbReference type="NCBI Taxonomy" id="2714739"/>
    <lineage>
        <taxon>Bacteria</taxon>
        <taxon>Pseudomonadati</taxon>
        <taxon>Planctomycetota</taxon>
        <taxon>Planctomycetia</taxon>
        <taxon>Pirellulales</taxon>
        <taxon>Pirellulaceae</taxon>
        <taxon>Allorhodopirellula</taxon>
    </lineage>
</organism>
<protein>
    <submittedName>
        <fullName evidence="1">Uncharacterized protein</fullName>
    </submittedName>
</protein>
<dbReference type="EMBL" id="SJPU01000005">
    <property type="protein sequence ID" value="TWU09964.1"/>
    <property type="molecule type" value="Genomic_DNA"/>
</dbReference>
<evidence type="ECO:0000313" key="1">
    <source>
        <dbReference type="EMBL" id="TWU09964.1"/>
    </source>
</evidence>
<name>A0A5C6BHR3_9BACT</name>
<keyword evidence="2" id="KW-1185">Reference proteome</keyword>
<dbReference type="AlphaFoldDB" id="A0A5C6BHR3"/>
<sequence length="70" mass="7967">MRLVHVWCSDREYVLRENVETLTDQSAEFSTSCAGRHRETPGTVAIVGKRIPNLQFKNTIDFAQTRLADS</sequence>